<dbReference type="InterPro" id="IPR036388">
    <property type="entry name" value="WH-like_DNA-bd_sf"/>
</dbReference>
<dbReference type="InterPro" id="IPR050661">
    <property type="entry name" value="BglG_antiterminators"/>
</dbReference>
<name>A0ABR9XW57_9STAP</name>
<dbReference type="PANTHER" id="PTHR30185">
    <property type="entry name" value="CRYPTIC BETA-GLUCOSIDE BGL OPERON ANTITERMINATOR"/>
    <property type="match status" value="1"/>
</dbReference>
<dbReference type="RefSeq" id="WP_167753348.1">
    <property type="nucleotide sequence ID" value="NZ_JADGLW010000002.1"/>
</dbReference>
<dbReference type="Pfam" id="PF08270">
    <property type="entry name" value="PRD_Mga"/>
    <property type="match status" value="1"/>
</dbReference>
<evidence type="ECO:0000256" key="1">
    <source>
        <dbReference type="ARBA" id="ARBA00023015"/>
    </source>
</evidence>
<reference evidence="5 6" key="1">
    <citation type="submission" date="2020-10" db="EMBL/GenBank/DDBJ databases">
        <title>Mouse Oral microbiota.</title>
        <authorList>
            <person name="Joseph S."/>
            <person name="Aduse-Opoku J."/>
        </authorList>
    </citation>
    <scope>NUCLEOTIDE SEQUENCE [LARGE SCALE GENOMIC DNA]</scope>
    <source>
        <strain evidence="5 6">19428wE5_W307</strain>
    </source>
</reference>
<feature type="domain" description="M protein trans-acting positive regulator (MGA) PRD" evidence="4">
    <location>
        <begin position="179"/>
        <end position="390"/>
    </location>
</feature>
<feature type="domain" description="Mga helix-turn-helix" evidence="3">
    <location>
        <begin position="74"/>
        <end position="160"/>
    </location>
</feature>
<sequence>MLDFLTKASQRKFKLVKLLSDSRTYVSINELTATLNCKERNILDDVKELSSPELLHIFEIETRSKSYKLHMKNNMTIDAVGHHIMNDNDCFSLLDYVFFNEGLSAEELAEKNHISLPTLYRMISRINKGLKKRFHLKFETNPCRLEGDEVEVRSFYLQYFVEKYPISEWPFDNLNEDEILNVFRKITDSLNFTRQYSFLRTIKILLAVSHIRFKQGFHISGRSTRMAKLQHRLSNSPLLYKQFSAVFKDVTNAEMFNDNLAYVVTDYFYFNYEELLTHAHHDEYAARSFINLSEMFNELSKTYDIPLVNKDALIYSVHNSAQMGFKNINIRYILVDNKSFLLKQFKNLFPDFYNDIEKRIKTYLLLMELEYNSDLINHLIHNIFTRWENLLHHLYSRQRKIKIHVVSSHDIYHARLMKSILKYEFHDEIKVSVLDSIDLNELLNIDSNIDIFVVNFTIPVADKRIIAVNDVPADEDFIEIKRLIAEIRINEN</sequence>
<organism evidence="5 6">
    <name type="scientific">Jeotgalicoccus nanhaiensis</name>
    <dbReference type="NCBI Taxonomy" id="568603"/>
    <lineage>
        <taxon>Bacteria</taxon>
        <taxon>Bacillati</taxon>
        <taxon>Bacillota</taxon>
        <taxon>Bacilli</taxon>
        <taxon>Bacillales</taxon>
        <taxon>Staphylococcaceae</taxon>
        <taxon>Jeotgalicoccus</taxon>
    </lineage>
</organism>
<evidence type="ECO:0000259" key="3">
    <source>
        <dbReference type="Pfam" id="PF05043"/>
    </source>
</evidence>
<gene>
    <name evidence="5" type="ORF">IR135_02465</name>
</gene>
<dbReference type="PANTHER" id="PTHR30185:SF18">
    <property type="entry name" value="TRANSCRIPTIONAL REGULATOR MTLR"/>
    <property type="match status" value="1"/>
</dbReference>
<dbReference type="Pfam" id="PF05043">
    <property type="entry name" value="Mga"/>
    <property type="match status" value="1"/>
</dbReference>
<evidence type="ECO:0000259" key="4">
    <source>
        <dbReference type="Pfam" id="PF08270"/>
    </source>
</evidence>
<evidence type="ECO:0000313" key="5">
    <source>
        <dbReference type="EMBL" id="MBF0753122.1"/>
    </source>
</evidence>
<dbReference type="Gene3D" id="1.10.10.10">
    <property type="entry name" value="Winged helix-like DNA-binding domain superfamily/Winged helix DNA-binding domain"/>
    <property type="match status" value="2"/>
</dbReference>
<dbReference type="EMBL" id="JADGLW010000002">
    <property type="protein sequence ID" value="MBF0753122.1"/>
    <property type="molecule type" value="Genomic_DNA"/>
</dbReference>
<dbReference type="InterPro" id="IPR007737">
    <property type="entry name" value="Mga_HTH"/>
</dbReference>
<dbReference type="Proteomes" id="UP000647980">
    <property type="component" value="Unassembled WGS sequence"/>
</dbReference>
<accession>A0ABR9XW57</accession>
<keyword evidence="6" id="KW-1185">Reference proteome</keyword>
<keyword evidence="1" id="KW-0805">Transcription regulation</keyword>
<evidence type="ECO:0000256" key="2">
    <source>
        <dbReference type="ARBA" id="ARBA00023163"/>
    </source>
</evidence>
<comment type="caution">
    <text evidence="5">The sequence shown here is derived from an EMBL/GenBank/DDBJ whole genome shotgun (WGS) entry which is preliminary data.</text>
</comment>
<keyword evidence="2" id="KW-0804">Transcription</keyword>
<protein>
    <submittedName>
        <fullName evidence="5">Helix-turn-helix domain-containing protein</fullName>
    </submittedName>
</protein>
<dbReference type="InterPro" id="IPR013236">
    <property type="entry name" value="Mga_PRD_dom"/>
</dbReference>
<proteinExistence type="predicted"/>
<evidence type="ECO:0000313" key="6">
    <source>
        <dbReference type="Proteomes" id="UP000647980"/>
    </source>
</evidence>